<protein>
    <submittedName>
        <fullName evidence="5">1-acyl-sn-glycerol-3-phosphate acyltransferase</fullName>
    </submittedName>
</protein>
<evidence type="ECO:0000259" key="4">
    <source>
        <dbReference type="SMART" id="SM00563"/>
    </source>
</evidence>
<accession>A0A3L8P843</accession>
<dbReference type="GO" id="GO:0003841">
    <property type="term" value="F:1-acylglycerol-3-phosphate O-acyltransferase activity"/>
    <property type="evidence" value="ECO:0007669"/>
    <property type="project" value="TreeGrafter"/>
</dbReference>
<dbReference type="Proteomes" id="UP000281708">
    <property type="component" value="Unassembled WGS sequence"/>
</dbReference>
<feature type="compositionally biased region" description="Basic and acidic residues" evidence="3">
    <location>
        <begin position="246"/>
        <end position="257"/>
    </location>
</feature>
<gene>
    <name evidence="5" type="ORF">D9V37_04365</name>
</gene>
<dbReference type="InterPro" id="IPR002123">
    <property type="entry name" value="Plipid/glycerol_acylTrfase"/>
</dbReference>
<dbReference type="CDD" id="cd07989">
    <property type="entry name" value="LPLAT_AGPAT-like"/>
    <property type="match status" value="1"/>
</dbReference>
<evidence type="ECO:0000256" key="3">
    <source>
        <dbReference type="SAM" id="MobiDB-lite"/>
    </source>
</evidence>
<feature type="domain" description="Phospholipid/glycerol acyltransferase" evidence="4">
    <location>
        <begin position="46"/>
        <end position="164"/>
    </location>
</feature>
<keyword evidence="6" id="KW-1185">Reference proteome</keyword>
<evidence type="ECO:0000313" key="6">
    <source>
        <dbReference type="Proteomes" id="UP000281708"/>
    </source>
</evidence>
<dbReference type="SUPFAM" id="SSF69593">
    <property type="entry name" value="Glycerol-3-phosphate (1)-acyltransferase"/>
    <property type="match status" value="1"/>
</dbReference>
<dbReference type="PANTHER" id="PTHR10434">
    <property type="entry name" value="1-ACYL-SN-GLYCEROL-3-PHOSPHATE ACYLTRANSFERASE"/>
    <property type="match status" value="1"/>
</dbReference>
<dbReference type="SMART" id="SM00563">
    <property type="entry name" value="PlsC"/>
    <property type="match status" value="1"/>
</dbReference>
<proteinExistence type="predicted"/>
<organism evidence="5 6">
    <name type="scientific">Nocardioides mangrovicus</name>
    <dbReference type="NCBI Taxonomy" id="2478913"/>
    <lineage>
        <taxon>Bacteria</taxon>
        <taxon>Bacillati</taxon>
        <taxon>Actinomycetota</taxon>
        <taxon>Actinomycetes</taxon>
        <taxon>Propionibacteriales</taxon>
        <taxon>Nocardioidaceae</taxon>
        <taxon>Nocardioides</taxon>
    </lineage>
</organism>
<dbReference type="GO" id="GO:0005886">
    <property type="term" value="C:plasma membrane"/>
    <property type="evidence" value="ECO:0007669"/>
    <property type="project" value="TreeGrafter"/>
</dbReference>
<reference evidence="5 6" key="1">
    <citation type="submission" date="2018-10" db="EMBL/GenBank/DDBJ databases">
        <title>Marmoricola sp. 4Q3S-7 whole genome shotgun sequence.</title>
        <authorList>
            <person name="Li F."/>
        </authorList>
    </citation>
    <scope>NUCLEOTIDE SEQUENCE [LARGE SCALE GENOMIC DNA]</scope>
    <source>
        <strain evidence="5 6">4Q3S-7</strain>
    </source>
</reference>
<dbReference type="RefSeq" id="WP_121804832.1">
    <property type="nucleotide sequence ID" value="NZ_RDBE01000001.1"/>
</dbReference>
<dbReference type="Pfam" id="PF01553">
    <property type="entry name" value="Acyltransferase"/>
    <property type="match status" value="1"/>
</dbReference>
<evidence type="ECO:0000256" key="1">
    <source>
        <dbReference type="ARBA" id="ARBA00022679"/>
    </source>
</evidence>
<comment type="caution">
    <text evidence="5">The sequence shown here is derived from an EMBL/GenBank/DDBJ whole genome shotgun (WGS) entry which is preliminary data.</text>
</comment>
<dbReference type="GO" id="GO:0006654">
    <property type="term" value="P:phosphatidic acid biosynthetic process"/>
    <property type="evidence" value="ECO:0007669"/>
    <property type="project" value="TreeGrafter"/>
</dbReference>
<evidence type="ECO:0000256" key="2">
    <source>
        <dbReference type="ARBA" id="ARBA00023315"/>
    </source>
</evidence>
<keyword evidence="1 5" id="KW-0808">Transferase</keyword>
<keyword evidence="2 5" id="KW-0012">Acyltransferase</keyword>
<dbReference type="AlphaFoldDB" id="A0A3L8P843"/>
<dbReference type="PANTHER" id="PTHR10434:SF55">
    <property type="entry name" value="POSSIBLE ACYLTRANSFERASE"/>
    <property type="match status" value="1"/>
</dbReference>
<feature type="compositionally biased region" description="Basic and acidic residues" evidence="3">
    <location>
        <begin position="226"/>
        <end position="237"/>
    </location>
</feature>
<dbReference type="EMBL" id="RDBE01000001">
    <property type="protein sequence ID" value="RLV51152.1"/>
    <property type="molecule type" value="Genomic_DNA"/>
</dbReference>
<name>A0A3L8P843_9ACTN</name>
<feature type="region of interest" description="Disordered" evidence="3">
    <location>
        <begin position="226"/>
        <end position="257"/>
    </location>
</feature>
<sequence>MARRRRLDQKRGWAFGFAADVVRPTLTVLTRRDWRDGLKIPASGGVVLACNHLSHADPLTLAHFVYDHGRIVRYLAKQEVFDMPVVGTIAASAGQIPVARLSTDASRSYDAAVEAIHDGQAVVFYPEGTITRDPDLWPMRGKTGAARVALTTGCPVVPIGHWGVQELLPPYGKPHLLPRKTIHVKAGDPVDLDDLREGPVTSPVLHEATARIMAAITTIVEDLRGETAPAERYDPRAHGVRQTGNPHEKSHEKKESS</sequence>
<dbReference type="OrthoDB" id="9806008at2"/>
<evidence type="ECO:0000313" key="5">
    <source>
        <dbReference type="EMBL" id="RLV51152.1"/>
    </source>
</evidence>